<dbReference type="eggNOG" id="COG3346">
    <property type="taxonomic scope" value="Bacteria"/>
</dbReference>
<dbReference type="PANTHER" id="PTHR23427:SF2">
    <property type="entry name" value="SURFEIT LOCUS PROTEIN 1"/>
    <property type="match status" value="1"/>
</dbReference>
<dbReference type="CDD" id="cd06662">
    <property type="entry name" value="SURF1"/>
    <property type="match status" value="1"/>
</dbReference>
<keyword evidence="3 6" id="KW-0812">Transmembrane</keyword>
<evidence type="ECO:0000313" key="8">
    <source>
        <dbReference type="Proteomes" id="UP000009080"/>
    </source>
</evidence>
<keyword evidence="5 6" id="KW-0472">Membrane</keyword>
<dbReference type="STRING" id="377629.TERTU_0083"/>
<feature type="transmembrane region" description="Helical" evidence="6">
    <location>
        <begin position="211"/>
        <end position="230"/>
    </location>
</feature>
<dbReference type="OrthoDB" id="9789940at2"/>
<dbReference type="Pfam" id="PF02104">
    <property type="entry name" value="SURF1"/>
    <property type="match status" value="1"/>
</dbReference>
<evidence type="ECO:0000256" key="5">
    <source>
        <dbReference type="ARBA" id="ARBA00023136"/>
    </source>
</evidence>
<evidence type="ECO:0000256" key="6">
    <source>
        <dbReference type="RuleBase" id="RU363076"/>
    </source>
</evidence>
<evidence type="ECO:0000256" key="2">
    <source>
        <dbReference type="ARBA" id="ARBA00007165"/>
    </source>
</evidence>
<reference evidence="7 8" key="1">
    <citation type="journal article" date="2009" name="PLoS ONE">
        <title>The complete genome of Teredinibacter turnerae T7901: an intracellular endosymbiont of marine wood-boring bivalves (shipworms).</title>
        <authorList>
            <person name="Yang J.C."/>
            <person name="Madupu R."/>
            <person name="Durkin A.S."/>
            <person name="Ekborg N.A."/>
            <person name="Pedamallu C.S."/>
            <person name="Hostetler J.B."/>
            <person name="Radune D."/>
            <person name="Toms B.S."/>
            <person name="Henrissat B."/>
            <person name="Coutinho P.M."/>
            <person name="Schwarz S."/>
            <person name="Field L."/>
            <person name="Trindade-Silva A.E."/>
            <person name="Soares C.A.G."/>
            <person name="Elshahawi S."/>
            <person name="Hanora A."/>
            <person name="Schmidt E.W."/>
            <person name="Haygood M.G."/>
            <person name="Posfai J."/>
            <person name="Benner J."/>
            <person name="Madinger C."/>
            <person name="Nove J."/>
            <person name="Anton B."/>
            <person name="Chaudhary K."/>
            <person name="Foster J."/>
            <person name="Holman A."/>
            <person name="Kumar S."/>
            <person name="Lessard P.A."/>
            <person name="Luyten Y.A."/>
            <person name="Slatko B."/>
            <person name="Wood N."/>
            <person name="Wu B."/>
            <person name="Teplitski M."/>
            <person name="Mougous J.D."/>
            <person name="Ward N."/>
            <person name="Eisen J.A."/>
            <person name="Badger J.H."/>
            <person name="Distel D.L."/>
        </authorList>
    </citation>
    <scope>NUCLEOTIDE SEQUENCE [LARGE SCALE GENOMIC DNA]</scope>
    <source>
        <strain evidence="8">ATCC 39867 / T7901</strain>
    </source>
</reference>
<comment type="similarity">
    <text evidence="2 6">Belongs to the SURF1 family.</text>
</comment>
<dbReference type="PANTHER" id="PTHR23427">
    <property type="entry name" value="SURFEIT LOCUS PROTEIN"/>
    <property type="match status" value="1"/>
</dbReference>
<evidence type="ECO:0000256" key="3">
    <source>
        <dbReference type="ARBA" id="ARBA00022692"/>
    </source>
</evidence>
<evidence type="ECO:0000256" key="4">
    <source>
        <dbReference type="ARBA" id="ARBA00022989"/>
    </source>
</evidence>
<organism evidence="7 8">
    <name type="scientific">Teredinibacter turnerae (strain ATCC 39867 / T7901)</name>
    <dbReference type="NCBI Taxonomy" id="377629"/>
    <lineage>
        <taxon>Bacteria</taxon>
        <taxon>Pseudomonadati</taxon>
        <taxon>Pseudomonadota</taxon>
        <taxon>Gammaproteobacteria</taxon>
        <taxon>Cellvibrionales</taxon>
        <taxon>Cellvibrionaceae</taxon>
        <taxon>Teredinibacter</taxon>
    </lineage>
</organism>
<keyword evidence="8" id="KW-1185">Reference proteome</keyword>
<keyword evidence="6" id="KW-1003">Cell membrane</keyword>
<dbReference type="InterPro" id="IPR045214">
    <property type="entry name" value="Surf1/Surf4"/>
</dbReference>
<proteinExistence type="inferred from homology"/>
<dbReference type="AlphaFoldDB" id="C5BKU2"/>
<dbReference type="RefSeq" id="WP_015819343.1">
    <property type="nucleotide sequence ID" value="NC_012997.1"/>
</dbReference>
<evidence type="ECO:0000256" key="1">
    <source>
        <dbReference type="ARBA" id="ARBA00004370"/>
    </source>
</evidence>
<dbReference type="Proteomes" id="UP000009080">
    <property type="component" value="Chromosome"/>
</dbReference>
<dbReference type="InterPro" id="IPR002994">
    <property type="entry name" value="Surf1/Shy1"/>
</dbReference>
<evidence type="ECO:0000313" key="7">
    <source>
        <dbReference type="EMBL" id="ACR13230.1"/>
    </source>
</evidence>
<dbReference type="GO" id="GO:0005886">
    <property type="term" value="C:plasma membrane"/>
    <property type="evidence" value="ECO:0007669"/>
    <property type="project" value="UniProtKB-SubCell"/>
</dbReference>
<feature type="transmembrane region" description="Helical" evidence="6">
    <location>
        <begin position="6"/>
        <end position="29"/>
    </location>
</feature>
<dbReference type="HOGENOM" id="CLU_047737_2_2_6"/>
<protein>
    <recommendedName>
        <fullName evidence="6">SURF1-like protein</fullName>
    </recommendedName>
</protein>
<keyword evidence="4 6" id="KW-1133">Transmembrane helix</keyword>
<comment type="subcellular location">
    <subcellularLocation>
        <location evidence="6">Cell membrane</location>
        <topology evidence="6">Multi-pass membrane protein</topology>
    </subcellularLocation>
    <subcellularLocation>
        <location evidence="1">Membrane</location>
    </subcellularLocation>
</comment>
<name>C5BKU2_TERTT</name>
<dbReference type="KEGG" id="ttu:TERTU_0083"/>
<gene>
    <name evidence="7" type="ordered locus">TERTU_0083</name>
</gene>
<accession>C5BKU2</accession>
<dbReference type="EMBL" id="CP001614">
    <property type="protein sequence ID" value="ACR13230.1"/>
    <property type="molecule type" value="Genomic_DNA"/>
</dbReference>
<sequence length="243" mass="27478">MGQLRFVYSARLTTVCALVFPLLIVLGFWQLQRADEKASLEARWQLAQAQPAVDYREILDQTSPLRRVFAQGHFDTQRYWLLENKVYQGALGYQVIAPFKTSAGDWLAVNAGWVPANAYRNINPEVVLPTAQIRVTGNLRKPSDSAFIGEQQASDTWPQRLLEIDTEFMSRVYAVSGVTLLPFELQLDRDSPGAFSAVWQPINMPPARHRAYAVQWFAMAAALLVLWLISSVRRVPEQSPNSE</sequence>
<dbReference type="PROSITE" id="PS50895">
    <property type="entry name" value="SURF1"/>
    <property type="match status" value="1"/>
</dbReference>